<proteinExistence type="predicted"/>
<sequence length="214" mass="24270">MALSPEIIRRRKRREQQRAPLRPLRKKLEGLSADERLEELLNQLLEEAKLDTLFTMTLERDRLFSALYYAGFVAPAWINTEIQLLPLAPPVTIFTAIPPGTVLVPKVQTAYNSIPWYLAFSLWIDSGPPAAPSFAMLRVPGYYSFVFGGIVPIRHFIQVTLMNTHVANTMNVASIYEVAVMTEAVWKMLETIYLKPIAEHAQETAEELTGRPFP</sequence>
<accession>X1U1S0</accession>
<dbReference type="EMBL" id="BARW01019629">
    <property type="protein sequence ID" value="GAI97561.1"/>
    <property type="molecule type" value="Genomic_DNA"/>
</dbReference>
<protein>
    <submittedName>
        <fullName evidence="1">Uncharacterized protein</fullName>
    </submittedName>
</protein>
<name>X1U1S0_9ZZZZ</name>
<gene>
    <name evidence="1" type="ORF">S12H4_33326</name>
</gene>
<dbReference type="AlphaFoldDB" id="X1U1S0"/>
<evidence type="ECO:0000313" key="1">
    <source>
        <dbReference type="EMBL" id="GAI97561.1"/>
    </source>
</evidence>
<reference evidence="1" key="1">
    <citation type="journal article" date="2014" name="Front. Microbiol.">
        <title>High frequency of phylogenetically diverse reductive dehalogenase-homologous genes in deep subseafloor sedimentary metagenomes.</title>
        <authorList>
            <person name="Kawai M."/>
            <person name="Futagami T."/>
            <person name="Toyoda A."/>
            <person name="Takaki Y."/>
            <person name="Nishi S."/>
            <person name="Hori S."/>
            <person name="Arai W."/>
            <person name="Tsubouchi T."/>
            <person name="Morono Y."/>
            <person name="Uchiyama I."/>
            <person name="Ito T."/>
            <person name="Fujiyama A."/>
            <person name="Inagaki F."/>
            <person name="Takami H."/>
        </authorList>
    </citation>
    <scope>NUCLEOTIDE SEQUENCE</scope>
    <source>
        <strain evidence="1">Expedition CK06-06</strain>
    </source>
</reference>
<comment type="caution">
    <text evidence="1">The sequence shown here is derived from an EMBL/GenBank/DDBJ whole genome shotgun (WGS) entry which is preliminary data.</text>
</comment>
<organism evidence="1">
    <name type="scientific">marine sediment metagenome</name>
    <dbReference type="NCBI Taxonomy" id="412755"/>
    <lineage>
        <taxon>unclassified sequences</taxon>
        <taxon>metagenomes</taxon>
        <taxon>ecological metagenomes</taxon>
    </lineage>
</organism>